<dbReference type="AlphaFoldDB" id="A0A9X2EJY1"/>
<dbReference type="Gene3D" id="1.20.1260.100">
    <property type="entry name" value="TspO/MBR protein"/>
    <property type="match status" value="1"/>
</dbReference>
<evidence type="ECO:0000256" key="3">
    <source>
        <dbReference type="ARBA" id="ARBA00022692"/>
    </source>
</evidence>
<sequence length="162" mass="18317">MSFEVIFAIAWALILAVGGGLLTTIGTWYYELKKPSWQPPDWLFGPAWTIILGLGAWAFVLSWRGADSDADRTLILALYIANGVFHFLWSPLFFTVKRPDWALIEVPFLWASVLALTIMLRDFSVAASWMIVPYLVWVSFATILNWKIVQLNGPFGSMRSEA</sequence>
<keyword evidence="5 6" id="KW-0472">Membrane</keyword>
<organism evidence="7 8">
    <name type="scientific">Sphingomicrobium sediminis</name>
    <dbReference type="NCBI Taxonomy" id="2950949"/>
    <lineage>
        <taxon>Bacteria</taxon>
        <taxon>Pseudomonadati</taxon>
        <taxon>Pseudomonadota</taxon>
        <taxon>Alphaproteobacteria</taxon>
        <taxon>Sphingomonadales</taxon>
        <taxon>Sphingomonadaceae</taxon>
        <taxon>Sphingomicrobium</taxon>
    </lineage>
</organism>
<accession>A0A9X2EJY1</accession>
<protein>
    <submittedName>
        <fullName evidence="7">Tryptophan-rich sensory protein</fullName>
    </submittedName>
</protein>
<dbReference type="CDD" id="cd15904">
    <property type="entry name" value="TSPO_MBR"/>
    <property type="match status" value="1"/>
</dbReference>
<dbReference type="PANTHER" id="PTHR10057:SF0">
    <property type="entry name" value="TRANSLOCATOR PROTEIN"/>
    <property type="match status" value="1"/>
</dbReference>
<name>A0A9X2EJY1_9SPHN</name>
<keyword evidence="8" id="KW-1185">Reference proteome</keyword>
<comment type="similarity">
    <text evidence="2">Belongs to the TspO/BZRP family.</text>
</comment>
<comment type="subcellular location">
    <subcellularLocation>
        <location evidence="1">Membrane</location>
        <topology evidence="1">Multi-pass membrane protein</topology>
    </subcellularLocation>
</comment>
<evidence type="ECO:0000313" key="8">
    <source>
        <dbReference type="Proteomes" id="UP001155128"/>
    </source>
</evidence>
<evidence type="ECO:0000256" key="4">
    <source>
        <dbReference type="ARBA" id="ARBA00022989"/>
    </source>
</evidence>
<feature type="transmembrane region" description="Helical" evidence="6">
    <location>
        <begin position="6"/>
        <end position="30"/>
    </location>
</feature>
<dbReference type="RefSeq" id="WP_252112170.1">
    <property type="nucleotide sequence ID" value="NZ_JAMSHT010000001.1"/>
</dbReference>
<keyword evidence="4 6" id="KW-1133">Transmembrane helix</keyword>
<gene>
    <name evidence="7" type="ORF">NDO55_02685</name>
</gene>
<dbReference type="InterPro" id="IPR038330">
    <property type="entry name" value="TspO/MBR-related_sf"/>
</dbReference>
<keyword evidence="3 6" id="KW-0812">Transmembrane</keyword>
<comment type="caution">
    <text evidence="7">The sequence shown here is derived from an EMBL/GenBank/DDBJ whole genome shotgun (WGS) entry which is preliminary data.</text>
</comment>
<dbReference type="Proteomes" id="UP001155128">
    <property type="component" value="Unassembled WGS sequence"/>
</dbReference>
<evidence type="ECO:0000256" key="1">
    <source>
        <dbReference type="ARBA" id="ARBA00004141"/>
    </source>
</evidence>
<evidence type="ECO:0000256" key="2">
    <source>
        <dbReference type="ARBA" id="ARBA00007524"/>
    </source>
</evidence>
<evidence type="ECO:0000313" key="7">
    <source>
        <dbReference type="EMBL" id="MCM8556724.1"/>
    </source>
</evidence>
<dbReference type="Pfam" id="PF03073">
    <property type="entry name" value="TspO_MBR"/>
    <property type="match status" value="1"/>
</dbReference>
<dbReference type="PANTHER" id="PTHR10057">
    <property type="entry name" value="PERIPHERAL-TYPE BENZODIAZEPINE RECEPTOR"/>
    <property type="match status" value="1"/>
</dbReference>
<dbReference type="EMBL" id="JAMSHT010000001">
    <property type="protein sequence ID" value="MCM8556724.1"/>
    <property type="molecule type" value="Genomic_DNA"/>
</dbReference>
<evidence type="ECO:0000256" key="6">
    <source>
        <dbReference type="SAM" id="Phobius"/>
    </source>
</evidence>
<proteinExistence type="inferred from homology"/>
<dbReference type="GO" id="GO:0016020">
    <property type="term" value="C:membrane"/>
    <property type="evidence" value="ECO:0007669"/>
    <property type="project" value="UniProtKB-SubCell"/>
</dbReference>
<dbReference type="GO" id="GO:0033013">
    <property type="term" value="P:tetrapyrrole metabolic process"/>
    <property type="evidence" value="ECO:0007669"/>
    <property type="project" value="UniProtKB-ARBA"/>
</dbReference>
<feature type="transmembrane region" description="Helical" evidence="6">
    <location>
        <begin position="75"/>
        <end position="94"/>
    </location>
</feature>
<feature type="transmembrane region" description="Helical" evidence="6">
    <location>
        <begin position="126"/>
        <end position="149"/>
    </location>
</feature>
<reference evidence="7" key="1">
    <citation type="submission" date="2022-06" db="EMBL/GenBank/DDBJ databases">
        <title>Sphingomicrobium sedimins sp. nov., a marine bacterium isolated from tidal flat.</title>
        <authorList>
            <person name="Kim C.-H."/>
            <person name="Yoo Y."/>
            <person name="Kim J.-J."/>
        </authorList>
    </citation>
    <scope>NUCLEOTIDE SEQUENCE</scope>
    <source>
        <strain evidence="7">GRR-S6-50</strain>
    </source>
</reference>
<feature type="transmembrane region" description="Helical" evidence="6">
    <location>
        <begin position="42"/>
        <end position="63"/>
    </location>
</feature>
<feature type="transmembrane region" description="Helical" evidence="6">
    <location>
        <begin position="101"/>
        <end position="120"/>
    </location>
</feature>
<evidence type="ECO:0000256" key="5">
    <source>
        <dbReference type="ARBA" id="ARBA00023136"/>
    </source>
</evidence>
<dbReference type="FunFam" id="1.20.1260.100:FF:000001">
    <property type="entry name" value="translocator protein 2"/>
    <property type="match status" value="1"/>
</dbReference>
<dbReference type="InterPro" id="IPR004307">
    <property type="entry name" value="TspO_MBR"/>
</dbReference>
<dbReference type="PIRSF" id="PIRSF005859">
    <property type="entry name" value="PBR"/>
    <property type="match status" value="1"/>
</dbReference>